<feature type="domain" description="Nudix hydrolase" evidence="8">
    <location>
        <begin position="45"/>
        <end position="180"/>
    </location>
</feature>
<dbReference type="PANTHER" id="PTHR11839:SF18">
    <property type="entry name" value="NUDIX HYDROLASE DOMAIN-CONTAINING PROTEIN"/>
    <property type="match status" value="1"/>
</dbReference>
<sequence>MADTPTPHDAPITQTWRSAQEEVVWQGRFITTKQRGNWEYVSRARNIRAAVILAVDANDHVLLVEQFRVPLGRNCIELPAGLVGDVAASADEDATEAANRELEEETGYRAARMEVVGDFYSSPGMVTESFTLLRAHDLTRVGPGGGVDDENIITHRVALAHIPQFIAARRAMGDAIDVKILMLLAPHILGTAR</sequence>
<keyword evidence="10" id="KW-1185">Reference proteome</keyword>
<protein>
    <recommendedName>
        <fullName evidence="4">GDP-mannose pyrophosphatase</fullName>
    </recommendedName>
    <alternativeName>
        <fullName evidence="6">GDP-mannose hydrolase</fullName>
    </alternativeName>
    <alternativeName>
        <fullName evidence="7">GDPMK</fullName>
    </alternativeName>
</protein>
<dbReference type="InterPro" id="IPR015797">
    <property type="entry name" value="NUDIX_hydrolase-like_dom_sf"/>
</dbReference>
<dbReference type="SUPFAM" id="SSF55811">
    <property type="entry name" value="Nudix"/>
    <property type="match status" value="1"/>
</dbReference>
<dbReference type="RefSeq" id="WP_161716856.1">
    <property type="nucleotide sequence ID" value="NZ_JAAAPO010000001.1"/>
</dbReference>
<accession>A0ABW9XAN8</accession>
<comment type="catalytic activity">
    <reaction evidence="1">
        <text>GDP-alpha-D-mannose + H2O = alpha-D-mannose 1-phosphate + GMP + 2 H(+)</text>
        <dbReference type="Rhea" id="RHEA:27978"/>
        <dbReference type="ChEBI" id="CHEBI:15377"/>
        <dbReference type="ChEBI" id="CHEBI:15378"/>
        <dbReference type="ChEBI" id="CHEBI:57527"/>
        <dbReference type="ChEBI" id="CHEBI:58115"/>
        <dbReference type="ChEBI" id="CHEBI:58409"/>
    </reaction>
</comment>
<evidence type="ECO:0000313" key="9">
    <source>
        <dbReference type="EMBL" id="NBC35599.1"/>
    </source>
</evidence>
<evidence type="ECO:0000256" key="1">
    <source>
        <dbReference type="ARBA" id="ARBA00000847"/>
    </source>
</evidence>
<evidence type="ECO:0000256" key="4">
    <source>
        <dbReference type="ARBA" id="ARBA00016377"/>
    </source>
</evidence>
<evidence type="ECO:0000256" key="7">
    <source>
        <dbReference type="ARBA" id="ARBA00032272"/>
    </source>
</evidence>
<name>A0ABW9XAN8_9SPHN</name>
<evidence type="ECO:0000256" key="6">
    <source>
        <dbReference type="ARBA" id="ARBA00032162"/>
    </source>
</evidence>
<proteinExistence type="inferred from homology"/>
<dbReference type="PANTHER" id="PTHR11839">
    <property type="entry name" value="UDP/ADP-SUGAR PYROPHOSPHATASE"/>
    <property type="match status" value="1"/>
</dbReference>
<organism evidence="9 10">
    <name type="scientific">Novosphingobium ovatum</name>
    <dbReference type="NCBI Taxonomy" id="1908523"/>
    <lineage>
        <taxon>Bacteria</taxon>
        <taxon>Pseudomonadati</taxon>
        <taxon>Pseudomonadota</taxon>
        <taxon>Alphaproteobacteria</taxon>
        <taxon>Sphingomonadales</taxon>
        <taxon>Sphingomonadaceae</taxon>
        <taxon>Novosphingobium</taxon>
    </lineage>
</organism>
<keyword evidence="5" id="KW-0378">Hydrolase</keyword>
<dbReference type="InterPro" id="IPR000086">
    <property type="entry name" value="NUDIX_hydrolase_dom"/>
</dbReference>
<comment type="cofactor">
    <cofactor evidence="2">
        <name>Mg(2+)</name>
        <dbReference type="ChEBI" id="CHEBI:18420"/>
    </cofactor>
</comment>
<evidence type="ECO:0000256" key="5">
    <source>
        <dbReference type="ARBA" id="ARBA00022801"/>
    </source>
</evidence>
<evidence type="ECO:0000313" key="10">
    <source>
        <dbReference type="Proteomes" id="UP000753724"/>
    </source>
</evidence>
<reference evidence="10" key="1">
    <citation type="submission" date="2020-01" db="EMBL/GenBank/DDBJ databases">
        <title>Sphingomonas sp. strain CSW-10.</title>
        <authorList>
            <person name="Chen W.-M."/>
        </authorList>
    </citation>
    <scope>NUCLEOTIDE SEQUENCE [LARGE SCALE GENOMIC DNA]</scope>
    <source>
        <strain evidence="10">FSY-8</strain>
    </source>
</reference>
<comment type="caution">
    <text evidence="9">The sequence shown here is derived from an EMBL/GenBank/DDBJ whole genome shotgun (WGS) entry which is preliminary data.</text>
</comment>
<evidence type="ECO:0000259" key="8">
    <source>
        <dbReference type="PROSITE" id="PS51462"/>
    </source>
</evidence>
<dbReference type="Proteomes" id="UP000753724">
    <property type="component" value="Unassembled WGS sequence"/>
</dbReference>
<gene>
    <name evidence="9" type="ORF">GTZ99_03405</name>
</gene>
<dbReference type="Pfam" id="PF00293">
    <property type="entry name" value="NUDIX"/>
    <property type="match status" value="1"/>
</dbReference>
<dbReference type="CDD" id="cd03424">
    <property type="entry name" value="NUDIX_ADPRase_Nudt5_UGPPase_Nudt14"/>
    <property type="match status" value="1"/>
</dbReference>
<evidence type="ECO:0000256" key="3">
    <source>
        <dbReference type="ARBA" id="ARBA00007275"/>
    </source>
</evidence>
<evidence type="ECO:0000256" key="2">
    <source>
        <dbReference type="ARBA" id="ARBA00001946"/>
    </source>
</evidence>
<dbReference type="EMBL" id="JAAAPO010000001">
    <property type="protein sequence ID" value="NBC35599.1"/>
    <property type="molecule type" value="Genomic_DNA"/>
</dbReference>
<dbReference type="PROSITE" id="PS51462">
    <property type="entry name" value="NUDIX"/>
    <property type="match status" value="1"/>
</dbReference>
<dbReference type="Gene3D" id="3.90.79.10">
    <property type="entry name" value="Nucleoside Triphosphate Pyrophosphohydrolase"/>
    <property type="match status" value="1"/>
</dbReference>
<comment type="similarity">
    <text evidence="3">Belongs to the Nudix hydrolase family. NudK subfamily.</text>
</comment>